<evidence type="ECO:0000256" key="7">
    <source>
        <dbReference type="SAM" id="MobiDB-lite"/>
    </source>
</evidence>
<organism evidence="9 10">
    <name type="scientific">Camellia sinensis var. sinensis</name>
    <name type="common">China tea</name>
    <dbReference type="NCBI Taxonomy" id="542762"/>
    <lineage>
        <taxon>Eukaryota</taxon>
        <taxon>Viridiplantae</taxon>
        <taxon>Streptophyta</taxon>
        <taxon>Embryophyta</taxon>
        <taxon>Tracheophyta</taxon>
        <taxon>Spermatophyta</taxon>
        <taxon>Magnoliopsida</taxon>
        <taxon>eudicotyledons</taxon>
        <taxon>Gunneridae</taxon>
        <taxon>Pentapetalae</taxon>
        <taxon>asterids</taxon>
        <taxon>Ericales</taxon>
        <taxon>Theaceae</taxon>
        <taxon>Camellia</taxon>
    </lineage>
</organism>
<dbReference type="FunFam" id="2.20.25.80:FF:000006">
    <property type="entry name" value="WRKY transcription factor"/>
    <property type="match status" value="1"/>
</dbReference>
<evidence type="ECO:0000256" key="5">
    <source>
        <dbReference type="ARBA" id="ARBA00023163"/>
    </source>
</evidence>
<gene>
    <name evidence="9" type="ORF">TEA_017616</name>
</gene>
<sequence length="303" mass="33787">MEELKTSTWSDGSEDDLVRELLDDESPFLVAPHEMMIMSQYNSSPSNESAINQLVSVEQTIDDIDSGLPVTNCKHNLLPDMSQARISILEKGWSKVENKYTLKIRSCGGSGMSDDGYKWRKYGQKFIKNSPFPRSYYRCTNPGCSAKKQVEQSIEDPDTLIITYEGLHLHYAFPYFLLNQSQHVDPPFKKLKSTISKGEAQAQAHEMVLTMKGDKEAETNLSSASPSHGPFVVDCMQAWSIEEGMGPQGLLEDMVPSMIRNPSNNQYFSSNSSSSSSYPSPPTSPSSLSWSPNYYSPCFNVGL</sequence>
<keyword evidence="5" id="KW-0804">Transcription</keyword>
<dbReference type="SMART" id="SM00774">
    <property type="entry name" value="WRKY"/>
    <property type="match status" value="1"/>
</dbReference>
<dbReference type="InterPro" id="IPR003657">
    <property type="entry name" value="WRKY_dom"/>
</dbReference>
<dbReference type="Pfam" id="PF03106">
    <property type="entry name" value="WRKY"/>
    <property type="match status" value="1"/>
</dbReference>
<feature type="region of interest" description="Disordered" evidence="7">
    <location>
        <begin position="262"/>
        <end position="290"/>
    </location>
</feature>
<evidence type="ECO:0000256" key="1">
    <source>
        <dbReference type="ARBA" id="ARBA00004123"/>
    </source>
</evidence>
<evidence type="ECO:0000259" key="8">
    <source>
        <dbReference type="PROSITE" id="PS50811"/>
    </source>
</evidence>
<evidence type="ECO:0000256" key="4">
    <source>
        <dbReference type="ARBA" id="ARBA00023125"/>
    </source>
</evidence>
<dbReference type="EMBL" id="SDRB02013825">
    <property type="protein sequence ID" value="THF93926.1"/>
    <property type="molecule type" value="Genomic_DNA"/>
</dbReference>
<comment type="caution">
    <text evidence="9">The sequence shown here is derived from an EMBL/GenBank/DDBJ whole genome shotgun (WGS) entry which is preliminary data.</text>
</comment>
<dbReference type="Gene3D" id="2.20.25.80">
    <property type="entry name" value="WRKY domain"/>
    <property type="match status" value="1"/>
</dbReference>
<dbReference type="Proteomes" id="UP000306102">
    <property type="component" value="Unassembled WGS sequence"/>
</dbReference>
<dbReference type="InterPro" id="IPR044810">
    <property type="entry name" value="WRKY_plant"/>
</dbReference>
<accession>A0A4V3WIP3</accession>
<evidence type="ECO:0000313" key="9">
    <source>
        <dbReference type="EMBL" id="THF93926.1"/>
    </source>
</evidence>
<comment type="subcellular location">
    <subcellularLocation>
        <location evidence="1">Nucleus</location>
    </subcellularLocation>
</comment>
<dbReference type="SUPFAM" id="SSF118290">
    <property type="entry name" value="WRKY DNA-binding domain"/>
    <property type="match status" value="1"/>
</dbReference>
<evidence type="ECO:0000256" key="3">
    <source>
        <dbReference type="ARBA" id="ARBA00023015"/>
    </source>
</evidence>
<evidence type="ECO:0000256" key="6">
    <source>
        <dbReference type="ARBA" id="ARBA00023242"/>
    </source>
</evidence>
<protein>
    <recommendedName>
        <fullName evidence="8">WRKY domain-containing protein</fullName>
    </recommendedName>
</protein>
<keyword evidence="3" id="KW-0805">Transcription regulation</keyword>
<evidence type="ECO:0000313" key="10">
    <source>
        <dbReference type="Proteomes" id="UP000306102"/>
    </source>
</evidence>
<name>A0A4V3WIP3_CAMSN</name>
<feature type="compositionally biased region" description="Low complexity" evidence="7">
    <location>
        <begin position="262"/>
        <end position="278"/>
    </location>
</feature>
<dbReference type="GO" id="GO:0043565">
    <property type="term" value="F:sequence-specific DNA binding"/>
    <property type="evidence" value="ECO:0007669"/>
    <property type="project" value="InterPro"/>
</dbReference>
<keyword evidence="6" id="KW-0539">Nucleus</keyword>
<keyword evidence="10" id="KW-1185">Reference proteome</keyword>
<keyword evidence="2" id="KW-0677">Repeat</keyword>
<dbReference type="PANTHER" id="PTHR31221">
    <property type="entry name" value="WRKY TRANSCRIPTION FACTOR PROTEIN 1-RELATED"/>
    <property type="match status" value="1"/>
</dbReference>
<dbReference type="GO" id="GO:0005634">
    <property type="term" value="C:nucleus"/>
    <property type="evidence" value="ECO:0007669"/>
    <property type="project" value="UniProtKB-SubCell"/>
</dbReference>
<dbReference type="AlphaFoldDB" id="A0A4V3WIP3"/>
<keyword evidence="4" id="KW-0238">DNA-binding</keyword>
<evidence type="ECO:0000256" key="2">
    <source>
        <dbReference type="ARBA" id="ARBA00022737"/>
    </source>
</evidence>
<proteinExistence type="predicted"/>
<reference evidence="9 10" key="1">
    <citation type="journal article" date="2018" name="Proc. Natl. Acad. Sci. U.S.A.">
        <title>Draft genome sequence of Camellia sinensis var. sinensis provides insights into the evolution of the tea genome and tea quality.</title>
        <authorList>
            <person name="Wei C."/>
            <person name="Yang H."/>
            <person name="Wang S."/>
            <person name="Zhao J."/>
            <person name="Liu C."/>
            <person name="Gao L."/>
            <person name="Xia E."/>
            <person name="Lu Y."/>
            <person name="Tai Y."/>
            <person name="She G."/>
            <person name="Sun J."/>
            <person name="Cao H."/>
            <person name="Tong W."/>
            <person name="Gao Q."/>
            <person name="Li Y."/>
            <person name="Deng W."/>
            <person name="Jiang X."/>
            <person name="Wang W."/>
            <person name="Chen Q."/>
            <person name="Zhang S."/>
            <person name="Li H."/>
            <person name="Wu J."/>
            <person name="Wang P."/>
            <person name="Li P."/>
            <person name="Shi C."/>
            <person name="Zheng F."/>
            <person name="Jian J."/>
            <person name="Huang B."/>
            <person name="Shan D."/>
            <person name="Shi M."/>
            <person name="Fang C."/>
            <person name="Yue Y."/>
            <person name="Li F."/>
            <person name="Li D."/>
            <person name="Wei S."/>
            <person name="Han B."/>
            <person name="Jiang C."/>
            <person name="Yin Y."/>
            <person name="Xia T."/>
            <person name="Zhang Z."/>
            <person name="Bennetzen J.L."/>
            <person name="Zhao S."/>
            <person name="Wan X."/>
        </authorList>
    </citation>
    <scope>NUCLEOTIDE SEQUENCE [LARGE SCALE GENOMIC DNA]</scope>
    <source>
        <strain evidence="10">cv. Shuchazao</strain>
        <tissue evidence="9">Leaf</tissue>
    </source>
</reference>
<dbReference type="GO" id="GO:0003700">
    <property type="term" value="F:DNA-binding transcription factor activity"/>
    <property type="evidence" value="ECO:0007669"/>
    <property type="project" value="InterPro"/>
</dbReference>
<feature type="domain" description="WRKY" evidence="8">
    <location>
        <begin position="108"/>
        <end position="173"/>
    </location>
</feature>
<dbReference type="PROSITE" id="PS50811">
    <property type="entry name" value="WRKY"/>
    <property type="match status" value="1"/>
</dbReference>
<dbReference type="PANTHER" id="PTHR31221:SF42">
    <property type="entry name" value="WRKY TRANSCRIPTION FACTOR 49-RELATED"/>
    <property type="match status" value="1"/>
</dbReference>
<dbReference type="InterPro" id="IPR036576">
    <property type="entry name" value="WRKY_dom_sf"/>
</dbReference>